<evidence type="ECO:0000313" key="2">
    <source>
        <dbReference type="Proteomes" id="UP001162483"/>
    </source>
</evidence>
<protein>
    <recommendedName>
        <fullName evidence="3">CCHC-type domain-containing protein</fullName>
    </recommendedName>
</protein>
<sequence>MRCCSGIPAPGLPCPLLLRCVPCRVPGHLLRRCRLPCSGPCECRDVRGPERRQI</sequence>
<accession>A0ABN9DS10</accession>
<evidence type="ECO:0000313" key="1">
    <source>
        <dbReference type="EMBL" id="CAI9575425.1"/>
    </source>
</evidence>
<proteinExistence type="predicted"/>
<comment type="caution">
    <text evidence="1">The sequence shown here is derived from an EMBL/GenBank/DDBJ whole genome shotgun (WGS) entry which is preliminary data.</text>
</comment>
<gene>
    <name evidence="1" type="ORF">SPARVUS_LOCUS8194837</name>
</gene>
<organism evidence="1 2">
    <name type="scientific">Staurois parvus</name>
    <dbReference type="NCBI Taxonomy" id="386267"/>
    <lineage>
        <taxon>Eukaryota</taxon>
        <taxon>Metazoa</taxon>
        <taxon>Chordata</taxon>
        <taxon>Craniata</taxon>
        <taxon>Vertebrata</taxon>
        <taxon>Euteleostomi</taxon>
        <taxon>Amphibia</taxon>
        <taxon>Batrachia</taxon>
        <taxon>Anura</taxon>
        <taxon>Neobatrachia</taxon>
        <taxon>Ranoidea</taxon>
        <taxon>Ranidae</taxon>
        <taxon>Staurois</taxon>
    </lineage>
</organism>
<evidence type="ECO:0008006" key="3">
    <source>
        <dbReference type="Google" id="ProtNLM"/>
    </source>
</evidence>
<name>A0ABN9DS10_9NEOB</name>
<dbReference type="EMBL" id="CATNWA010014743">
    <property type="protein sequence ID" value="CAI9575425.1"/>
    <property type="molecule type" value="Genomic_DNA"/>
</dbReference>
<dbReference type="Proteomes" id="UP001162483">
    <property type="component" value="Unassembled WGS sequence"/>
</dbReference>
<keyword evidence="2" id="KW-1185">Reference proteome</keyword>
<reference evidence="1" key="1">
    <citation type="submission" date="2023-05" db="EMBL/GenBank/DDBJ databases">
        <authorList>
            <person name="Stuckert A."/>
        </authorList>
    </citation>
    <scope>NUCLEOTIDE SEQUENCE</scope>
</reference>